<evidence type="ECO:0000313" key="2">
    <source>
        <dbReference type="Proteomes" id="UP001054837"/>
    </source>
</evidence>
<protein>
    <recommendedName>
        <fullName evidence="3">F-box domain-containing protein</fullName>
    </recommendedName>
</protein>
<reference evidence="1 2" key="1">
    <citation type="submission" date="2021-06" db="EMBL/GenBank/DDBJ databases">
        <title>Caerostris darwini draft genome.</title>
        <authorList>
            <person name="Kono N."/>
            <person name="Arakawa K."/>
        </authorList>
    </citation>
    <scope>NUCLEOTIDE SEQUENCE [LARGE SCALE GENOMIC DNA]</scope>
</reference>
<dbReference type="EMBL" id="BPLQ01002033">
    <property type="protein sequence ID" value="GIX88036.1"/>
    <property type="molecule type" value="Genomic_DNA"/>
</dbReference>
<sequence length="554" mass="64585">MPVPTLYDTCIQKTILLFRSGVWNKSKENPFSSLPSTIVDHLVKLTLLLKFRDLPNHKSLYLLLASHRLNRLDLSCFRLYNKKIRHPCNPASGISPELAQRYKKVEPLFREEDFKLQEYADEECNSLLNMLSSDTLSHLGAIILPHFIRPYPSAVQGLIQASQNLVYIHVSCHFDLNILQYCKSLRILKLHNRKINFFNVIRDGQVNFLQYLENLEHFTVCCNSKDYYTDYILIKNCLKNCPKLISVGLCDSSMAIEFIRKFKVHPADFKLKRCFWGIKSKTFSKRLPNYKLNFPYVIQRAAASCPFVVELVLIVHHKSSLQFLSLLKRLTILYLDFAFCGENYMHAFISLLREIGHQLKHLSLKSKHKKTKDNKLYVSPEPFVTHDIFAYCTNLESLKIVGLSTFRESKTSISGISNLKRLYFICFDTSAFIFVLEHSRNLMELSVTFSDDFNYSEILWSLLEVSLPNLRLFCIFSNLSKKLVRPFITKLLKYVKNVGQICSHNTNYDAQKYYAKDPSVYTMSEVSLHERKKIHDMNICPQDCFSWRLNNCVF</sequence>
<comment type="caution">
    <text evidence="1">The sequence shown here is derived from an EMBL/GenBank/DDBJ whole genome shotgun (WGS) entry which is preliminary data.</text>
</comment>
<dbReference type="SUPFAM" id="SSF52047">
    <property type="entry name" value="RNI-like"/>
    <property type="match status" value="1"/>
</dbReference>
<name>A0AAV4NTD4_9ARAC</name>
<organism evidence="1 2">
    <name type="scientific">Caerostris darwini</name>
    <dbReference type="NCBI Taxonomy" id="1538125"/>
    <lineage>
        <taxon>Eukaryota</taxon>
        <taxon>Metazoa</taxon>
        <taxon>Ecdysozoa</taxon>
        <taxon>Arthropoda</taxon>
        <taxon>Chelicerata</taxon>
        <taxon>Arachnida</taxon>
        <taxon>Araneae</taxon>
        <taxon>Araneomorphae</taxon>
        <taxon>Entelegynae</taxon>
        <taxon>Araneoidea</taxon>
        <taxon>Araneidae</taxon>
        <taxon>Caerostris</taxon>
    </lineage>
</organism>
<keyword evidence="2" id="KW-1185">Reference proteome</keyword>
<gene>
    <name evidence="1" type="primary">AVEN_235791_1</name>
    <name evidence="1" type="ORF">CDAR_291841</name>
</gene>
<dbReference type="Proteomes" id="UP001054837">
    <property type="component" value="Unassembled WGS sequence"/>
</dbReference>
<evidence type="ECO:0008006" key="3">
    <source>
        <dbReference type="Google" id="ProtNLM"/>
    </source>
</evidence>
<evidence type="ECO:0000313" key="1">
    <source>
        <dbReference type="EMBL" id="GIX88036.1"/>
    </source>
</evidence>
<accession>A0AAV4NTD4</accession>
<proteinExistence type="predicted"/>
<dbReference type="AlphaFoldDB" id="A0AAV4NTD4"/>